<reference evidence="2" key="1">
    <citation type="submission" date="2016-12" db="EMBL/GenBank/DDBJ databases">
        <title>The genomes of Aspergillus section Nigri reveals drivers in fungal speciation.</title>
        <authorList>
            <consortium name="DOE Joint Genome Institute"/>
            <person name="Vesth T.C."/>
            <person name="Nybo J."/>
            <person name="Theobald S."/>
            <person name="Brandl J."/>
            <person name="Frisvad J.C."/>
            <person name="Nielsen K.F."/>
            <person name="Lyhne E.K."/>
            <person name="Kogle M.E."/>
            <person name="Kuo A."/>
            <person name="Riley R."/>
            <person name="Clum A."/>
            <person name="Nolan M."/>
            <person name="Lipzen A."/>
            <person name="Salamov A."/>
            <person name="Henrissat B."/>
            <person name="Wiebenga A."/>
            <person name="De Vries R.P."/>
            <person name="Grigoriev I.V."/>
            <person name="Mortensen U.H."/>
            <person name="Andersen M.R."/>
            <person name="Baker S.E."/>
        </authorList>
    </citation>
    <scope>NUCLEOTIDE SEQUENCE [LARGE SCALE GENOMIC DNA]</scope>
    <source>
        <strain evidence="2">CBS 115656</strain>
    </source>
</reference>
<protein>
    <recommendedName>
        <fullName evidence="4">Secreted protein</fullName>
    </recommendedName>
</protein>
<dbReference type="Proteomes" id="UP000247647">
    <property type="component" value="Unassembled WGS sequence"/>
</dbReference>
<dbReference type="AlphaFoldDB" id="A0A318YZF7"/>
<proteinExistence type="predicted"/>
<accession>A0A318YZF7</accession>
<gene>
    <name evidence="2" type="ORF">BO87DRAFT_156726</name>
</gene>
<evidence type="ECO:0000256" key="1">
    <source>
        <dbReference type="SAM" id="SignalP"/>
    </source>
</evidence>
<keyword evidence="1" id="KW-0732">Signal</keyword>
<organism evidence="2 3">
    <name type="scientific">Aspergillus neoniger (strain CBS 115656)</name>
    <dbReference type="NCBI Taxonomy" id="1448310"/>
    <lineage>
        <taxon>Eukaryota</taxon>
        <taxon>Fungi</taxon>
        <taxon>Dikarya</taxon>
        <taxon>Ascomycota</taxon>
        <taxon>Pezizomycotina</taxon>
        <taxon>Eurotiomycetes</taxon>
        <taxon>Eurotiomycetidae</taxon>
        <taxon>Eurotiales</taxon>
        <taxon>Aspergillaceae</taxon>
        <taxon>Aspergillus</taxon>
        <taxon>Aspergillus subgen. Circumdati</taxon>
    </lineage>
</organism>
<feature type="signal peptide" evidence="1">
    <location>
        <begin position="1"/>
        <end position="20"/>
    </location>
</feature>
<evidence type="ECO:0000313" key="2">
    <source>
        <dbReference type="EMBL" id="PYH30272.1"/>
    </source>
</evidence>
<dbReference type="EMBL" id="KZ821482">
    <property type="protein sequence ID" value="PYH30272.1"/>
    <property type="molecule type" value="Genomic_DNA"/>
</dbReference>
<dbReference type="GeneID" id="37120675"/>
<sequence>MSILLSICLGGFLWIRCVISDINCRCIGVAYSGKRESPRKRLHHSASLAGDQCIMKRGLRPLEEAGYHGLVHCR</sequence>
<name>A0A318YZF7_ASPNB</name>
<feature type="chain" id="PRO_5016261062" description="Secreted protein" evidence="1">
    <location>
        <begin position="21"/>
        <end position="74"/>
    </location>
</feature>
<dbReference type="RefSeq" id="XP_025475750.1">
    <property type="nucleotide sequence ID" value="XM_025618219.1"/>
</dbReference>
<evidence type="ECO:0000313" key="3">
    <source>
        <dbReference type="Proteomes" id="UP000247647"/>
    </source>
</evidence>
<evidence type="ECO:0008006" key="4">
    <source>
        <dbReference type="Google" id="ProtNLM"/>
    </source>
</evidence>
<keyword evidence="3" id="KW-1185">Reference proteome</keyword>